<keyword evidence="3" id="KW-0378">Hydrolase</keyword>
<feature type="active site" description="Nucleophile" evidence="5">
    <location>
        <position position="9"/>
    </location>
</feature>
<dbReference type="AlphaFoldDB" id="A0A1T4Z0K6"/>
<dbReference type="SUPFAM" id="SSF52788">
    <property type="entry name" value="Phosphotyrosine protein phosphatases I"/>
    <property type="match status" value="1"/>
</dbReference>
<keyword evidence="8" id="KW-1185">Reference proteome</keyword>
<feature type="active site" description="Proton donor" evidence="5">
    <location>
        <position position="128"/>
    </location>
</feature>
<dbReference type="Gene3D" id="3.40.50.2300">
    <property type="match status" value="1"/>
</dbReference>
<evidence type="ECO:0000256" key="1">
    <source>
        <dbReference type="ARBA" id="ARBA00011063"/>
    </source>
</evidence>
<organism evidence="7 8">
    <name type="scientific">Aeromicrobium choanae</name>
    <dbReference type="NCBI Taxonomy" id="1736691"/>
    <lineage>
        <taxon>Bacteria</taxon>
        <taxon>Bacillati</taxon>
        <taxon>Actinomycetota</taxon>
        <taxon>Actinomycetes</taxon>
        <taxon>Propionibacteriales</taxon>
        <taxon>Nocardioidaceae</taxon>
        <taxon>Aeromicrobium</taxon>
    </lineage>
</organism>
<feature type="active site" evidence="5">
    <location>
        <position position="15"/>
    </location>
</feature>
<dbReference type="STRING" id="1736691.SAMN06295964_1751"/>
<dbReference type="Pfam" id="PF01451">
    <property type="entry name" value="LMWPc"/>
    <property type="match status" value="1"/>
</dbReference>
<dbReference type="PANTHER" id="PTHR11717">
    <property type="entry name" value="LOW MOLECULAR WEIGHT PROTEIN TYROSINE PHOSPHATASE"/>
    <property type="match status" value="1"/>
</dbReference>
<comment type="similarity">
    <text evidence="1">Belongs to the low molecular weight phosphotyrosine protein phosphatase family.</text>
</comment>
<evidence type="ECO:0000256" key="5">
    <source>
        <dbReference type="PIRSR" id="PIRSR617867-1"/>
    </source>
</evidence>
<dbReference type="InterPro" id="IPR050438">
    <property type="entry name" value="LMW_PTPase"/>
</dbReference>
<dbReference type="Proteomes" id="UP000191040">
    <property type="component" value="Chromosome I"/>
</dbReference>
<feature type="domain" description="Phosphotyrosine protein phosphatase I" evidence="6">
    <location>
        <begin position="3"/>
        <end position="154"/>
    </location>
</feature>
<reference evidence="8" key="1">
    <citation type="submission" date="2017-02" db="EMBL/GenBank/DDBJ databases">
        <authorList>
            <person name="Varghese N."/>
            <person name="Submissions S."/>
        </authorList>
    </citation>
    <scope>NUCLEOTIDE SEQUENCE [LARGE SCALE GENOMIC DNA]</scope>
    <source>
        <strain evidence="8">9H-4</strain>
    </source>
</reference>
<evidence type="ECO:0000256" key="4">
    <source>
        <dbReference type="ARBA" id="ARBA00022912"/>
    </source>
</evidence>
<protein>
    <recommendedName>
        <fullName evidence="2">protein-tyrosine-phosphatase</fullName>
        <ecNumber evidence="2">3.1.3.48</ecNumber>
    </recommendedName>
</protein>
<dbReference type="EMBL" id="LT796768">
    <property type="protein sequence ID" value="SKB07587.1"/>
    <property type="molecule type" value="Genomic_DNA"/>
</dbReference>
<dbReference type="GO" id="GO:0004725">
    <property type="term" value="F:protein tyrosine phosphatase activity"/>
    <property type="evidence" value="ECO:0007669"/>
    <property type="project" value="UniProtKB-EC"/>
</dbReference>
<dbReference type="PANTHER" id="PTHR11717:SF7">
    <property type="entry name" value="LOW MOLECULAR WEIGHT PHOSPHOTYROSINE PROTEIN PHOSPHATASE"/>
    <property type="match status" value="1"/>
</dbReference>
<evidence type="ECO:0000259" key="6">
    <source>
        <dbReference type="SMART" id="SM00226"/>
    </source>
</evidence>
<sequence length="159" mass="17609">MPRRVALVCLGNICRSPMADVVLEHQLAQAGVDDVEVSSSGTGDWHVGQRMDERAAATLTAAGYDATRHRARTFTPDWFDEQDLILVMDSSNRADVLALATSDEQRAKVRMYRSFDPEADTPDAEVPDPWYGGPEGFDEVLAMVERTTREIVRHLSDGS</sequence>
<dbReference type="CDD" id="cd16343">
    <property type="entry name" value="LMWPTP"/>
    <property type="match status" value="1"/>
</dbReference>
<gene>
    <name evidence="7" type="ORF">SAMN06295964_1751</name>
</gene>
<evidence type="ECO:0000313" key="8">
    <source>
        <dbReference type="Proteomes" id="UP000191040"/>
    </source>
</evidence>
<name>A0A1T4Z0K6_9ACTN</name>
<dbReference type="InterPro" id="IPR023485">
    <property type="entry name" value="Ptyr_pPase"/>
</dbReference>
<dbReference type="OrthoDB" id="9784339at2"/>
<dbReference type="EC" id="3.1.3.48" evidence="2"/>
<dbReference type="RefSeq" id="WP_078699797.1">
    <property type="nucleotide sequence ID" value="NZ_LT796768.1"/>
</dbReference>
<dbReference type="InterPro" id="IPR017867">
    <property type="entry name" value="Tyr_phospatase_low_mol_wt"/>
</dbReference>
<dbReference type="PRINTS" id="PR00719">
    <property type="entry name" value="LMWPTPASE"/>
</dbReference>
<evidence type="ECO:0000256" key="3">
    <source>
        <dbReference type="ARBA" id="ARBA00022801"/>
    </source>
</evidence>
<proteinExistence type="inferred from homology"/>
<evidence type="ECO:0000256" key="2">
    <source>
        <dbReference type="ARBA" id="ARBA00013064"/>
    </source>
</evidence>
<accession>A0A1T4Z0K6</accession>
<dbReference type="InterPro" id="IPR036196">
    <property type="entry name" value="Ptyr_pPase_sf"/>
</dbReference>
<evidence type="ECO:0000313" key="7">
    <source>
        <dbReference type="EMBL" id="SKB07587.1"/>
    </source>
</evidence>
<dbReference type="SMART" id="SM00226">
    <property type="entry name" value="LMWPc"/>
    <property type="match status" value="1"/>
</dbReference>
<keyword evidence="4" id="KW-0904">Protein phosphatase</keyword>